<reference evidence="4" key="1">
    <citation type="journal article" date="2019" name="Int. J. Syst. Evol. Microbiol.">
        <title>The Global Catalogue of Microorganisms (GCM) 10K type strain sequencing project: providing services to taxonomists for standard genome sequencing and annotation.</title>
        <authorList>
            <consortium name="The Broad Institute Genomics Platform"/>
            <consortium name="The Broad Institute Genome Sequencing Center for Infectious Disease"/>
            <person name="Wu L."/>
            <person name="Ma J."/>
        </authorList>
    </citation>
    <scope>NUCLEOTIDE SEQUENCE [LARGE SCALE GENOMIC DNA]</scope>
    <source>
        <strain evidence="4">JCM 16923</strain>
    </source>
</reference>
<dbReference type="Pfam" id="PF00144">
    <property type="entry name" value="Beta-lactamase"/>
    <property type="match status" value="1"/>
</dbReference>
<dbReference type="EMBL" id="BAAAZW010000001">
    <property type="protein sequence ID" value="GAA3947435.1"/>
    <property type="molecule type" value="Genomic_DNA"/>
</dbReference>
<dbReference type="PANTHER" id="PTHR43283:SF3">
    <property type="entry name" value="BETA-LACTAMASE FAMILY PROTEIN (AFU_ORTHOLOGUE AFUA_5G07500)"/>
    <property type="match status" value="1"/>
</dbReference>
<gene>
    <name evidence="3" type="ORF">GCM10022231_00370</name>
</gene>
<accession>A0ABP7NHS0</accession>
<dbReference type="GO" id="GO:0016787">
    <property type="term" value="F:hydrolase activity"/>
    <property type="evidence" value="ECO:0007669"/>
    <property type="project" value="UniProtKB-KW"/>
</dbReference>
<feature type="domain" description="Beta-lactamase-related" evidence="2">
    <location>
        <begin position="36"/>
        <end position="398"/>
    </location>
</feature>
<keyword evidence="4" id="KW-1185">Reference proteome</keyword>
<evidence type="ECO:0000313" key="3">
    <source>
        <dbReference type="EMBL" id="GAA3947435.1"/>
    </source>
</evidence>
<dbReference type="Proteomes" id="UP001418444">
    <property type="component" value="Unassembled WGS sequence"/>
</dbReference>
<evidence type="ECO:0000259" key="2">
    <source>
        <dbReference type="Pfam" id="PF00144"/>
    </source>
</evidence>
<name>A0ABP7NHS0_9ACTN</name>
<dbReference type="PANTHER" id="PTHR43283">
    <property type="entry name" value="BETA-LACTAMASE-RELATED"/>
    <property type="match status" value="1"/>
</dbReference>
<dbReference type="SUPFAM" id="SSF56601">
    <property type="entry name" value="beta-lactamase/transpeptidase-like"/>
    <property type="match status" value="1"/>
</dbReference>
<protein>
    <submittedName>
        <fullName evidence="3">Serine hydrolase domain-containing protein</fullName>
    </submittedName>
</protein>
<keyword evidence="3" id="KW-0378">Hydrolase</keyword>
<evidence type="ECO:0000256" key="1">
    <source>
        <dbReference type="SAM" id="MobiDB-lite"/>
    </source>
</evidence>
<dbReference type="InterPro" id="IPR001466">
    <property type="entry name" value="Beta-lactam-related"/>
</dbReference>
<dbReference type="InterPro" id="IPR050789">
    <property type="entry name" value="Diverse_Enzym_Activities"/>
</dbReference>
<dbReference type="InterPro" id="IPR012338">
    <property type="entry name" value="Beta-lactam/transpept-like"/>
</dbReference>
<dbReference type="Gene3D" id="3.40.710.10">
    <property type="entry name" value="DD-peptidase/beta-lactamase superfamily"/>
    <property type="match status" value="1"/>
</dbReference>
<proteinExistence type="predicted"/>
<organism evidence="3 4">
    <name type="scientific">Gordonia caeni</name>
    <dbReference type="NCBI Taxonomy" id="1007097"/>
    <lineage>
        <taxon>Bacteria</taxon>
        <taxon>Bacillati</taxon>
        <taxon>Actinomycetota</taxon>
        <taxon>Actinomycetes</taxon>
        <taxon>Mycobacteriales</taxon>
        <taxon>Gordoniaceae</taxon>
        <taxon>Gordonia</taxon>
    </lineage>
</organism>
<evidence type="ECO:0000313" key="4">
    <source>
        <dbReference type="Proteomes" id="UP001418444"/>
    </source>
</evidence>
<feature type="region of interest" description="Disordered" evidence="1">
    <location>
        <begin position="1"/>
        <end position="20"/>
    </location>
</feature>
<comment type="caution">
    <text evidence="3">The sequence shown here is derived from an EMBL/GenBank/DDBJ whole genome shotgun (WGS) entry which is preliminary data.</text>
</comment>
<sequence length="414" mass="44343">MTAGTRSLFSAVPDDGGLPMSPMNTRLDDILQRAVTDDDPAARVPGVVAAVTRADGTLYEGAAGVRSTDGDTAMTTDSVFCMFSTTKAITGTAVLQCVEEGLLDLDAPAAEYVPEIAELQVIEGFADDGTQLLRPPATPITTRMLLLHTAGLGYMFFSDVYSRILADTGQPDIVGATKAALTTPLLFDPGTRWNYGTNMDWAGLVVESVRGRRLGEVMAERIFAPLGMTDSAFTMTPSMTARLTAVHKRSAHEGTLTPTGMVLPQDPEIHMGGHGLYSTMPDYTKFLRMWLRDGEGDHGRVLNPETVAAASVNGLGDLKVGMLKTSAPSLSNDAEFFPGQSKSWAYSFMVNDEQAPTGRSAGSLAWAGLANLYYWIDRTRDVAGIWGTQILPFADPGSVGGYLDFETAVYQNLD</sequence>